<evidence type="ECO:0000256" key="3">
    <source>
        <dbReference type="ARBA" id="ARBA00022763"/>
    </source>
</evidence>
<evidence type="ECO:0000313" key="7">
    <source>
        <dbReference type="Proteomes" id="UP000694846"/>
    </source>
</evidence>
<keyword evidence="7" id="KW-1185">Reference proteome</keyword>
<dbReference type="GO" id="GO:0070552">
    <property type="term" value="C:BRISC complex"/>
    <property type="evidence" value="ECO:0007669"/>
    <property type="project" value="InterPro"/>
</dbReference>
<dbReference type="GeneID" id="112684953"/>
<dbReference type="GO" id="GO:0016604">
    <property type="term" value="C:nuclear body"/>
    <property type="evidence" value="ECO:0007669"/>
    <property type="project" value="TreeGrafter"/>
</dbReference>
<evidence type="ECO:0000256" key="1">
    <source>
        <dbReference type="ARBA" id="ARBA00004123"/>
    </source>
</evidence>
<sequence length="234" mass="26837">MSYAKALSKNLVKPSVEFKTLPNEKILFIIDSFALTKLDIDFSPTNLESMSSLAIIQRACRFFALQKNRYQNNSFAICILTPHSYKFILDFTSNINIIVEKLSSILIQNEKPEEVAAYDFGPLLKFVAELRNMHKDSVFRVIMTYNRDDCLPIIESLDKNTYSIFCSPTFYFDTVYICENNIDNDEMAQTIYGMLALLCNTWSYKVCVQRKPIAIINGIASLLPHPHARELTSK</sequence>
<keyword evidence="2" id="KW-0963">Cytoplasm</keyword>
<dbReference type="EMBL" id="GGMS01000789">
    <property type="protein sequence ID" value="MBY69992.1"/>
    <property type="molecule type" value="Transcribed_RNA"/>
</dbReference>
<dbReference type="Proteomes" id="UP000694846">
    <property type="component" value="Unplaced"/>
</dbReference>
<dbReference type="PANTHER" id="PTHR15660">
    <property type="entry name" value="BRISC AND BRCA1-A COMPLEX MEMBER 1"/>
    <property type="match status" value="1"/>
</dbReference>
<name>A0A2S2PYK1_9HEMI</name>
<dbReference type="GO" id="GO:0006302">
    <property type="term" value="P:double-strand break repair"/>
    <property type="evidence" value="ECO:0007669"/>
    <property type="project" value="TreeGrafter"/>
</dbReference>
<reference evidence="6" key="1">
    <citation type="submission" date="2018-04" db="EMBL/GenBank/DDBJ databases">
        <title>Transcriptome assembly of Sipha flava.</title>
        <authorList>
            <person name="Scully E.D."/>
            <person name="Geib S.M."/>
            <person name="Palmer N.A."/>
            <person name="Koch K."/>
            <person name="Bradshaw J."/>
            <person name="Heng-Moss T."/>
            <person name="Sarath G."/>
        </authorList>
    </citation>
    <scope>NUCLEOTIDE SEQUENCE</scope>
</reference>
<organism evidence="6">
    <name type="scientific">Sipha flava</name>
    <name type="common">yellow sugarcane aphid</name>
    <dbReference type="NCBI Taxonomy" id="143950"/>
    <lineage>
        <taxon>Eukaryota</taxon>
        <taxon>Metazoa</taxon>
        <taxon>Ecdysozoa</taxon>
        <taxon>Arthropoda</taxon>
        <taxon>Hexapoda</taxon>
        <taxon>Insecta</taxon>
        <taxon>Pterygota</taxon>
        <taxon>Neoptera</taxon>
        <taxon>Paraneoptera</taxon>
        <taxon>Hemiptera</taxon>
        <taxon>Sternorrhyncha</taxon>
        <taxon>Aphidomorpha</taxon>
        <taxon>Aphidoidea</taxon>
        <taxon>Aphididae</taxon>
        <taxon>Sipha</taxon>
    </lineage>
</organism>
<evidence type="ECO:0000313" key="6">
    <source>
        <dbReference type="EMBL" id="MBY69992.1"/>
    </source>
</evidence>
<evidence type="ECO:0000256" key="2">
    <source>
        <dbReference type="ARBA" id="ARBA00022490"/>
    </source>
</evidence>
<keyword evidence="3" id="KW-0227">DNA damage</keyword>
<dbReference type="RefSeq" id="XP_025412651.1">
    <property type="nucleotide sequence ID" value="XM_025556866.1"/>
</dbReference>
<dbReference type="GO" id="GO:0070531">
    <property type="term" value="C:BRCA1-A complex"/>
    <property type="evidence" value="ECO:0007669"/>
    <property type="project" value="InterPro"/>
</dbReference>
<evidence type="ECO:0000313" key="10">
    <source>
        <dbReference type="RefSeq" id="XP_025412651.1"/>
    </source>
</evidence>
<reference evidence="8 9" key="2">
    <citation type="submission" date="2025-04" db="UniProtKB">
        <authorList>
            <consortium name="RefSeq"/>
        </authorList>
    </citation>
    <scope>IDENTIFICATION</scope>
    <source>
        <tissue evidence="8 9">Whole body</tissue>
    </source>
</reference>
<keyword evidence="5" id="KW-0539">Nucleus</keyword>
<keyword evidence="4" id="KW-0234">DNA repair</keyword>
<accession>A0A2S2PYK1</accession>
<gene>
    <name evidence="8 9 10" type="primary">LOC112684953</name>
    <name evidence="6" type="ORF">g.126309</name>
</gene>
<dbReference type="AlphaFoldDB" id="A0A2S2PYK1"/>
<dbReference type="RefSeq" id="XP_025412579.1">
    <property type="nucleotide sequence ID" value="XM_025556794.1"/>
</dbReference>
<dbReference type="RefSeq" id="XP_025412511.1">
    <property type="nucleotide sequence ID" value="XM_025556726.1"/>
</dbReference>
<dbReference type="GO" id="GO:0045739">
    <property type="term" value="P:positive regulation of DNA repair"/>
    <property type="evidence" value="ECO:0007669"/>
    <property type="project" value="InterPro"/>
</dbReference>
<dbReference type="InterPro" id="IPR026126">
    <property type="entry name" value="BABAM1"/>
</dbReference>
<evidence type="ECO:0000313" key="8">
    <source>
        <dbReference type="RefSeq" id="XP_025412511.1"/>
    </source>
</evidence>
<evidence type="ECO:0000256" key="5">
    <source>
        <dbReference type="ARBA" id="ARBA00023242"/>
    </source>
</evidence>
<proteinExistence type="predicted"/>
<dbReference type="PANTHER" id="PTHR15660:SF1">
    <property type="entry name" value="BRISC AND BRCA1-A COMPLEX MEMBER 1"/>
    <property type="match status" value="1"/>
</dbReference>
<comment type="subcellular location">
    <subcellularLocation>
        <location evidence="1">Nucleus</location>
    </subcellularLocation>
</comment>
<dbReference type="GO" id="GO:0007095">
    <property type="term" value="P:mitotic G2 DNA damage checkpoint signaling"/>
    <property type="evidence" value="ECO:0007669"/>
    <property type="project" value="TreeGrafter"/>
</dbReference>
<protein>
    <submittedName>
        <fullName evidence="8 9">Uncharacterized protein LOC112684953</fullName>
    </submittedName>
</protein>
<evidence type="ECO:0000313" key="9">
    <source>
        <dbReference type="RefSeq" id="XP_025412579.1"/>
    </source>
</evidence>
<dbReference type="OrthoDB" id="547311at2759"/>
<evidence type="ECO:0000256" key="4">
    <source>
        <dbReference type="ARBA" id="ARBA00023204"/>
    </source>
</evidence>